<feature type="region of interest" description="Disordered" evidence="1">
    <location>
        <begin position="221"/>
        <end position="241"/>
    </location>
</feature>
<proteinExistence type="predicted"/>
<evidence type="ECO:0000256" key="1">
    <source>
        <dbReference type="SAM" id="MobiDB-lite"/>
    </source>
</evidence>
<feature type="compositionally biased region" description="Basic and acidic residues" evidence="1">
    <location>
        <begin position="31"/>
        <end position="40"/>
    </location>
</feature>
<evidence type="ECO:0000313" key="2">
    <source>
        <dbReference type="EMBL" id="WOK94243.1"/>
    </source>
</evidence>
<dbReference type="EMBL" id="CP136890">
    <property type="protein sequence ID" value="WOK94243.1"/>
    <property type="molecule type" value="Genomic_DNA"/>
</dbReference>
<protein>
    <submittedName>
        <fullName evidence="2">Uncharacterized protein</fullName>
    </submittedName>
</protein>
<reference evidence="2 3" key="1">
    <citation type="submission" date="2023-10" db="EMBL/GenBank/DDBJ databases">
        <title>Chromosome-scale genome assembly provides insights into flower coloration mechanisms of Canna indica.</title>
        <authorList>
            <person name="Li C."/>
        </authorList>
    </citation>
    <scope>NUCLEOTIDE SEQUENCE [LARGE SCALE GENOMIC DNA]</scope>
    <source>
        <tissue evidence="2">Flower</tissue>
    </source>
</reference>
<organism evidence="2 3">
    <name type="scientific">Canna indica</name>
    <name type="common">Indian-shot</name>
    <dbReference type="NCBI Taxonomy" id="4628"/>
    <lineage>
        <taxon>Eukaryota</taxon>
        <taxon>Viridiplantae</taxon>
        <taxon>Streptophyta</taxon>
        <taxon>Embryophyta</taxon>
        <taxon>Tracheophyta</taxon>
        <taxon>Spermatophyta</taxon>
        <taxon>Magnoliopsida</taxon>
        <taxon>Liliopsida</taxon>
        <taxon>Zingiberales</taxon>
        <taxon>Cannaceae</taxon>
        <taxon>Canna</taxon>
    </lineage>
</organism>
<dbReference type="AlphaFoldDB" id="A0AAQ3JRN7"/>
<name>A0AAQ3JRN7_9LILI</name>
<accession>A0AAQ3JRN7</accession>
<keyword evidence="3" id="KW-1185">Reference proteome</keyword>
<evidence type="ECO:0000313" key="3">
    <source>
        <dbReference type="Proteomes" id="UP001327560"/>
    </source>
</evidence>
<feature type="region of interest" description="Disordered" evidence="1">
    <location>
        <begin position="29"/>
        <end position="51"/>
    </location>
</feature>
<sequence length="241" mass="27545">MQNFLVDHNPELPQDKAETSRVVALEANSATDKEIGKEEATDGADMVSLPENVPPEKVRTLTAATIKNSDDVLHNVTSEIEELNHDDILITIEGCKGSCEKLKEVSEMFAKEFLGKFESCINSKLNFGETWSNGGWLKTDNSVDRREINARNLIVLLDCQRLIKMLRKESRSPWFMKDILNDISDLDVEMNILDWVFIKREFNNEAHDQLAKKGIREKKQWNTVSSDRSRSDELMQDAEET</sequence>
<dbReference type="GO" id="GO:0003676">
    <property type="term" value="F:nucleic acid binding"/>
    <property type="evidence" value="ECO:0007669"/>
    <property type="project" value="InterPro"/>
</dbReference>
<dbReference type="InterPro" id="IPR036397">
    <property type="entry name" value="RNaseH_sf"/>
</dbReference>
<dbReference type="Proteomes" id="UP001327560">
    <property type="component" value="Chromosome 1"/>
</dbReference>
<gene>
    <name evidence="2" type="ORF">Cni_G02945</name>
</gene>
<dbReference type="Gene3D" id="3.30.420.10">
    <property type="entry name" value="Ribonuclease H-like superfamily/Ribonuclease H"/>
    <property type="match status" value="1"/>
</dbReference>